<dbReference type="InterPro" id="IPR017938">
    <property type="entry name" value="Riboflavin_synthase-like_b-brl"/>
</dbReference>
<feature type="domain" description="FAD-binding FR-type" evidence="16">
    <location>
        <begin position="301"/>
        <end position="412"/>
    </location>
</feature>
<evidence type="ECO:0000256" key="6">
    <source>
        <dbReference type="ARBA" id="ARBA00022692"/>
    </source>
</evidence>
<protein>
    <recommendedName>
        <fullName evidence="3">ferric-chelate reductase (NADPH)</fullName>
        <ecNumber evidence="3">1.16.1.9</ecNumber>
    </recommendedName>
</protein>
<dbReference type="Pfam" id="PF08030">
    <property type="entry name" value="NAD_binding_6"/>
    <property type="match status" value="1"/>
</dbReference>
<feature type="region of interest" description="Disordered" evidence="14">
    <location>
        <begin position="518"/>
        <end position="548"/>
    </location>
</feature>
<evidence type="ECO:0000256" key="1">
    <source>
        <dbReference type="ARBA" id="ARBA00004651"/>
    </source>
</evidence>
<dbReference type="PROSITE" id="PS51384">
    <property type="entry name" value="FAD_FR"/>
    <property type="match status" value="1"/>
</dbReference>
<evidence type="ECO:0000256" key="2">
    <source>
        <dbReference type="ARBA" id="ARBA00006278"/>
    </source>
</evidence>
<keyword evidence="9" id="KW-0560">Oxidoreductase</keyword>
<evidence type="ECO:0000256" key="9">
    <source>
        <dbReference type="ARBA" id="ARBA00023002"/>
    </source>
</evidence>
<evidence type="ECO:0000259" key="16">
    <source>
        <dbReference type="PROSITE" id="PS51384"/>
    </source>
</evidence>
<keyword evidence="4" id="KW-0813">Transport</keyword>
<comment type="similarity">
    <text evidence="2">Belongs to the ferric reductase (FRE) family.</text>
</comment>
<feature type="transmembrane region" description="Helical" evidence="15">
    <location>
        <begin position="239"/>
        <end position="259"/>
    </location>
</feature>
<evidence type="ECO:0000256" key="5">
    <source>
        <dbReference type="ARBA" id="ARBA00022475"/>
    </source>
</evidence>
<evidence type="ECO:0000256" key="13">
    <source>
        <dbReference type="ARBA" id="ARBA00048483"/>
    </source>
</evidence>
<sequence>MDMSMSSGTNMFQKRNMSLAEAFWYIIAGVCGLGVVIQAVEFYKARLRLRRRAASSVEFPTKPSNRFLASWATLTAVVREASYPQFYVPVRWLSWMTPPPMGRIAALLIYWAIVIYMMTDGSIVIDYNFYERLGFRNAWVTVMQVPLLYLLATKANVLGLLVGVSYERLNWFHRWVGRTMLVTASVHGWHFYAEYYKAGLVEDMIEMMPMIKYGLGAWGILLWTLIVSFAPIRQRCYELFVLQHILSAVLFLWLIYVHVPDYARYNVWFAIAALCFDRAYRTVLLVWQNIKFRVDRSRCQGGRRIGHEAQVRAVGDSITVVTIKDAHFQWRAGQHLYLWMPRLGLLEAHPYTIACAHQLPETCICNSIQLVVRKHDGFSKRLHAYATKAMAAGRRPKLTAFISGPYGMPPRWDIYENVVLVSASTGASFTLPILESIVQTRKTICTKRVDFLLAAKQDEEIDFYVTRLHELIESATEVGIELSVHIAVTRGGKSAEREVKGRALSAISSASSSASGVAEAEMSEKAIQTSREDVEKSAMQPRRARVSTASTDSHVHYLDCRPDVEAFIRAPVEAAGGETSVIVCGGKSLVARVRNTVAALSDERAVHKGTGAQGIHLYVEEYCF</sequence>
<keyword evidence="8 15" id="KW-1133">Transmembrane helix</keyword>
<feature type="transmembrane region" description="Helical" evidence="15">
    <location>
        <begin position="175"/>
        <end position="193"/>
    </location>
</feature>
<evidence type="ECO:0000256" key="8">
    <source>
        <dbReference type="ARBA" id="ARBA00022989"/>
    </source>
</evidence>
<name>A0ABR3XC11_9PEZI</name>
<dbReference type="SUPFAM" id="SSF52343">
    <property type="entry name" value="Ferredoxin reductase-like, C-terminal NADP-linked domain"/>
    <property type="match status" value="1"/>
</dbReference>
<comment type="catalytic activity">
    <reaction evidence="13">
        <text>2 a Fe(II)-siderophore + NADP(+) + H(+) = 2 a Fe(III)-siderophore + NADPH</text>
        <dbReference type="Rhea" id="RHEA:28795"/>
        <dbReference type="Rhea" id="RHEA-COMP:11342"/>
        <dbReference type="Rhea" id="RHEA-COMP:11344"/>
        <dbReference type="ChEBI" id="CHEBI:15378"/>
        <dbReference type="ChEBI" id="CHEBI:29033"/>
        <dbReference type="ChEBI" id="CHEBI:29034"/>
        <dbReference type="ChEBI" id="CHEBI:57783"/>
        <dbReference type="ChEBI" id="CHEBI:58349"/>
        <dbReference type="EC" id="1.16.1.9"/>
    </reaction>
</comment>
<keyword evidence="10" id="KW-0406">Ion transport</keyword>
<evidence type="ECO:0000256" key="10">
    <source>
        <dbReference type="ARBA" id="ARBA00023065"/>
    </source>
</evidence>
<feature type="transmembrane region" description="Helical" evidence="15">
    <location>
        <begin position="101"/>
        <end position="118"/>
    </location>
</feature>
<evidence type="ECO:0000256" key="12">
    <source>
        <dbReference type="ARBA" id="ARBA00023180"/>
    </source>
</evidence>
<evidence type="ECO:0000256" key="7">
    <source>
        <dbReference type="ARBA" id="ARBA00022982"/>
    </source>
</evidence>
<proteinExistence type="inferred from homology"/>
<dbReference type="EC" id="1.16.1.9" evidence="3"/>
<dbReference type="Proteomes" id="UP001586593">
    <property type="component" value="Unassembled WGS sequence"/>
</dbReference>
<dbReference type="EMBL" id="JAZHXJ010000120">
    <property type="protein sequence ID" value="KAL1873473.1"/>
    <property type="molecule type" value="Genomic_DNA"/>
</dbReference>
<feature type="transmembrane region" description="Helical" evidence="15">
    <location>
        <begin position="138"/>
        <end position="163"/>
    </location>
</feature>
<dbReference type="PANTHER" id="PTHR32361:SF9">
    <property type="entry name" value="FERRIC REDUCTASE TRANSMEMBRANE COMPONENT 3-RELATED"/>
    <property type="match status" value="1"/>
</dbReference>
<organism evidence="17 18">
    <name type="scientific">Phialemonium thermophilum</name>
    <dbReference type="NCBI Taxonomy" id="223376"/>
    <lineage>
        <taxon>Eukaryota</taxon>
        <taxon>Fungi</taxon>
        <taxon>Dikarya</taxon>
        <taxon>Ascomycota</taxon>
        <taxon>Pezizomycotina</taxon>
        <taxon>Sordariomycetes</taxon>
        <taxon>Sordariomycetidae</taxon>
        <taxon>Cephalothecales</taxon>
        <taxon>Cephalothecaceae</taxon>
        <taxon>Phialemonium</taxon>
    </lineage>
</organism>
<dbReference type="SFLD" id="SFLDS00052">
    <property type="entry name" value="Ferric_Reductase_Domain"/>
    <property type="match status" value="1"/>
</dbReference>
<dbReference type="Pfam" id="PF01794">
    <property type="entry name" value="Ferric_reduct"/>
    <property type="match status" value="1"/>
</dbReference>
<evidence type="ECO:0000256" key="14">
    <source>
        <dbReference type="SAM" id="MobiDB-lite"/>
    </source>
</evidence>
<dbReference type="Gene3D" id="3.40.50.80">
    <property type="entry name" value="Nucleotide-binding domain of ferredoxin-NADP reductase (FNR) module"/>
    <property type="match status" value="1"/>
</dbReference>
<dbReference type="CDD" id="cd06186">
    <property type="entry name" value="NOX_Duox_like_FAD_NADP"/>
    <property type="match status" value="1"/>
</dbReference>
<dbReference type="PANTHER" id="PTHR32361">
    <property type="entry name" value="FERRIC/CUPRIC REDUCTASE TRANSMEMBRANE COMPONENT"/>
    <property type="match status" value="1"/>
</dbReference>
<keyword evidence="7" id="KW-0249">Electron transport</keyword>
<dbReference type="InterPro" id="IPR039261">
    <property type="entry name" value="FNR_nucleotide-bd"/>
</dbReference>
<feature type="transmembrane region" description="Helical" evidence="15">
    <location>
        <begin position="213"/>
        <end position="232"/>
    </location>
</feature>
<evidence type="ECO:0000256" key="11">
    <source>
        <dbReference type="ARBA" id="ARBA00023136"/>
    </source>
</evidence>
<dbReference type="Pfam" id="PF08022">
    <property type="entry name" value="FAD_binding_8"/>
    <property type="match status" value="1"/>
</dbReference>
<dbReference type="InterPro" id="IPR013130">
    <property type="entry name" value="Fe3_Rdtase_TM_dom"/>
</dbReference>
<comment type="caution">
    <text evidence="17">The sequence shown here is derived from an EMBL/GenBank/DDBJ whole genome shotgun (WGS) entry which is preliminary data.</text>
</comment>
<dbReference type="InterPro" id="IPR013121">
    <property type="entry name" value="Fe_red_NAD-bd_6"/>
</dbReference>
<keyword evidence="18" id="KW-1185">Reference proteome</keyword>
<keyword evidence="5" id="KW-1003">Cell membrane</keyword>
<evidence type="ECO:0000256" key="15">
    <source>
        <dbReference type="SAM" id="Phobius"/>
    </source>
</evidence>
<feature type="transmembrane region" description="Helical" evidence="15">
    <location>
        <begin position="22"/>
        <end position="43"/>
    </location>
</feature>
<evidence type="ECO:0000256" key="4">
    <source>
        <dbReference type="ARBA" id="ARBA00022448"/>
    </source>
</evidence>
<evidence type="ECO:0000313" key="17">
    <source>
        <dbReference type="EMBL" id="KAL1873473.1"/>
    </source>
</evidence>
<dbReference type="InterPro" id="IPR017927">
    <property type="entry name" value="FAD-bd_FR_type"/>
</dbReference>
<comment type="subcellular location">
    <subcellularLocation>
        <location evidence="1">Cell membrane</location>
        <topology evidence="1">Multi-pass membrane protein</topology>
    </subcellularLocation>
</comment>
<keyword evidence="6 15" id="KW-0812">Transmembrane</keyword>
<dbReference type="InterPro" id="IPR013112">
    <property type="entry name" value="FAD-bd_8"/>
</dbReference>
<keyword evidence="12" id="KW-0325">Glycoprotein</keyword>
<evidence type="ECO:0000256" key="3">
    <source>
        <dbReference type="ARBA" id="ARBA00012668"/>
    </source>
</evidence>
<keyword evidence="11 15" id="KW-0472">Membrane</keyword>
<evidence type="ECO:0000313" key="18">
    <source>
        <dbReference type="Proteomes" id="UP001586593"/>
    </source>
</evidence>
<dbReference type="SUPFAM" id="SSF63380">
    <property type="entry name" value="Riboflavin synthase domain-like"/>
    <property type="match status" value="1"/>
</dbReference>
<dbReference type="InterPro" id="IPR051410">
    <property type="entry name" value="Ferric/Cupric_Reductase"/>
</dbReference>
<accession>A0ABR3XC11</accession>
<gene>
    <name evidence="17" type="ORF">VTK73DRAFT_921</name>
</gene>
<reference evidence="17 18" key="1">
    <citation type="journal article" date="2024" name="Commun. Biol.">
        <title>Comparative genomic analysis of thermophilic fungi reveals convergent evolutionary adaptations and gene losses.</title>
        <authorList>
            <person name="Steindorff A.S."/>
            <person name="Aguilar-Pontes M.V."/>
            <person name="Robinson A.J."/>
            <person name="Andreopoulos B."/>
            <person name="LaButti K."/>
            <person name="Kuo A."/>
            <person name="Mondo S."/>
            <person name="Riley R."/>
            <person name="Otillar R."/>
            <person name="Haridas S."/>
            <person name="Lipzen A."/>
            <person name="Grimwood J."/>
            <person name="Schmutz J."/>
            <person name="Clum A."/>
            <person name="Reid I.D."/>
            <person name="Moisan M.C."/>
            <person name="Butler G."/>
            <person name="Nguyen T.T.M."/>
            <person name="Dewar K."/>
            <person name="Conant G."/>
            <person name="Drula E."/>
            <person name="Henrissat B."/>
            <person name="Hansel C."/>
            <person name="Singer S."/>
            <person name="Hutchinson M.I."/>
            <person name="de Vries R.P."/>
            <person name="Natvig D.O."/>
            <person name="Powell A.J."/>
            <person name="Tsang A."/>
            <person name="Grigoriev I.V."/>
        </authorList>
    </citation>
    <scope>NUCLEOTIDE SEQUENCE [LARGE SCALE GENOMIC DNA]</scope>
    <source>
        <strain evidence="17 18">ATCC 24622</strain>
    </source>
</reference>
<dbReference type="SFLD" id="SFLDG01168">
    <property type="entry name" value="Ferric_reductase_subgroup_(FRE"/>
    <property type="match status" value="1"/>
</dbReference>